<keyword evidence="2" id="KW-1185">Reference proteome</keyword>
<protein>
    <submittedName>
        <fullName evidence="1">OB-fold protein</fullName>
    </submittedName>
</protein>
<comment type="caution">
    <text evidence="1">The sequence shown here is derived from an EMBL/GenBank/DDBJ whole genome shotgun (WGS) entry which is preliminary data.</text>
</comment>
<dbReference type="RefSeq" id="WP_021285313.1">
    <property type="nucleotide sequence ID" value="NZ_JAGGLL010000020.1"/>
</dbReference>
<gene>
    <name evidence="1" type="ORF">J2Z44_002731</name>
</gene>
<accession>A0ABS4K708</accession>
<proteinExistence type="predicted"/>
<dbReference type="Proteomes" id="UP001519308">
    <property type="component" value="Unassembled WGS sequence"/>
</dbReference>
<dbReference type="EMBL" id="JAGGLL010000020">
    <property type="protein sequence ID" value="MBP2022906.1"/>
    <property type="molecule type" value="Genomic_DNA"/>
</dbReference>
<evidence type="ECO:0000313" key="2">
    <source>
        <dbReference type="Proteomes" id="UP001519308"/>
    </source>
</evidence>
<sequence length="68" mass="7879">MSRICNQCGEEMLEDCEIGMRWKIEDIIISKEFRGFLSNKKAKLKAAVCTSCGNVTFYIDEYKEFKDA</sequence>
<name>A0ABS4K708_9CLOT</name>
<organism evidence="1 2">
    <name type="scientific">Clostridium punense</name>
    <dbReference type="NCBI Taxonomy" id="1054297"/>
    <lineage>
        <taxon>Bacteria</taxon>
        <taxon>Bacillati</taxon>
        <taxon>Bacillota</taxon>
        <taxon>Clostridia</taxon>
        <taxon>Eubacteriales</taxon>
        <taxon>Clostridiaceae</taxon>
        <taxon>Clostridium</taxon>
    </lineage>
</organism>
<evidence type="ECO:0000313" key="1">
    <source>
        <dbReference type="EMBL" id="MBP2022906.1"/>
    </source>
</evidence>
<reference evidence="1 2" key="1">
    <citation type="submission" date="2021-03" db="EMBL/GenBank/DDBJ databases">
        <title>Genomic Encyclopedia of Type Strains, Phase IV (KMG-IV): sequencing the most valuable type-strain genomes for metagenomic binning, comparative biology and taxonomic classification.</title>
        <authorList>
            <person name="Goeker M."/>
        </authorList>
    </citation>
    <scope>NUCLEOTIDE SEQUENCE [LARGE SCALE GENOMIC DNA]</scope>
    <source>
        <strain evidence="1 2">DSM 28650</strain>
    </source>
</reference>